<feature type="transmembrane region" description="Helical" evidence="15">
    <location>
        <begin position="75"/>
        <end position="95"/>
    </location>
</feature>
<evidence type="ECO:0000313" key="18">
    <source>
        <dbReference type="EMBL" id="MBB6250381.1"/>
    </source>
</evidence>
<evidence type="ECO:0000256" key="3">
    <source>
        <dbReference type="ARBA" id="ARBA00022475"/>
    </source>
</evidence>
<dbReference type="InterPro" id="IPR003661">
    <property type="entry name" value="HisK_dim/P_dom"/>
</dbReference>
<evidence type="ECO:0000256" key="9">
    <source>
        <dbReference type="ARBA" id="ARBA00022840"/>
    </source>
</evidence>
<dbReference type="GO" id="GO:0005886">
    <property type="term" value="C:plasma membrane"/>
    <property type="evidence" value="ECO:0007669"/>
    <property type="project" value="UniProtKB-SubCell"/>
</dbReference>
<dbReference type="SUPFAM" id="SSF158472">
    <property type="entry name" value="HAMP domain-like"/>
    <property type="match status" value="1"/>
</dbReference>
<gene>
    <name evidence="18" type="ORF">FHS74_000922</name>
</gene>
<dbReference type="InterPro" id="IPR013767">
    <property type="entry name" value="PAS_fold"/>
</dbReference>
<keyword evidence="7 13" id="KW-0547">Nucleotide-binding</keyword>
<evidence type="ECO:0000313" key="19">
    <source>
        <dbReference type="Proteomes" id="UP000539175"/>
    </source>
</evidence>
<feature type="transmembrane region" description="Helical" evidence="15">
    <location>
        <begin position="116"/>
        <end position="143"/>
    </location>
</feature>
<dbReference type="InterPro" id="IPR000014">
    <property type="entry name" value="PAS"/>
</dbReference>
<dbReference type="PROSITE" id="PS50885">
    <property type="entry name" value="HAMP"/>
    <property type="match status" value="1"/>
</dbReference>
<dbReference type="GO" id="GO:0006355">
    <property type="term" value="P:regulation of DNA-templated transcription"/>
    <property type="evidence" value="ECO:0007669"/>
    <property type="project" value="InterPro"/>
</dbReference>
<dbReference type="InterPro" id="IPR003660">
    <property type="entry name" value="HAMP_dom"/>
</dbReference>
<dbReference type="PROSITE" id="PS50109">
    <property type="entry name" value="HIS_KIN"/>
    <property type="match status" value="1"/>
</dbReference>
<keyword evidence="19" id="KW-1185">Reference proteome</keyword>
<dbReference type="PANTHER" id="PTHR43065:SF10">
    <property type="entry name" value="PEROXIDE STRESS-ACTIVATED HISTIDINE KINASE MAK3"/>
    <property type="match status" value="1"/>
</dbReference>
<evidence type="ECO:0000256" key="8">
    <source>
        <dbReference type="ARBA" id="ARBA00022777"/>
    </source>
</evidence>
<feature type="domain" description="Histidine kinase" evidence="16">
    <location>
        <begin position="535"/>
        <end position="758"/>
    </location>
</feature>
<feature type="domain" description="HAMP" evidence="17">
    <location>
        <begin position="342"/>
        <end position="397"/>
    </location>
</feature>
<name>A0A7X0ECV9_9PROT</name>
<keyword evidence="6 13" id="KW-0812">Transmembrane</keyword>
<feature type="region of interest" description="Disordered" evidence="14">
    <location>
        <begin position="1"/>
        <end position="24"/>
    </location>
</feature>
<dbReference type="Pfam" id="PF19312">
    <property type="entry name" value="NtrY_N"/>
    <property type="match status" value="1"/>
</dbReference>
<dbReference type="Pfam" id="PF00512">
    <property type="entry name" value="HisKA"/>
    <property type="match status" value="1"/>
</dbReference>
<dbReference type="InterPro" id="IPR005467">
    <property type="entry name" value="His_kinase_dom"/>
</dbReference>
<comment type="subcellular location">
    <subcellularLocation>
        <location evidence="2 13">Cell membrane</location>
        <topology evidence="2 13">Multi-pass membrane protein</topology>
    </subcellularLocation>
</comment>
<dbReference type="Gene3D" id="6.10.340.10">
    <property type="match status" value="1"/>
</dbReference>
<feature type="compositionally biased region" description="Pro residues" evidence="14">
    <location>
        <begin position="8"/>
        <end position="21"/>
    </location>
</feature>
<dbReference type="InterPro" id="IPR017232">
    <property type="entry name" value="NtrY"/>
</dbReference>
<dbReference type="Pfam" id="PF02518">
    <property type="entry name" value="HATPase_c"/>
    <property type="match status" value="1"/>
</dbReference>
<dbReference type="InterPro" id="IPR045671">
    <property type="entry name" value="NtrY-like_N"/>
</dbReference>
<evidence type="ECO:0000256" key="13">
    <source>
        <dbReference type="PIRNR" id="PIRNR037532"/>
    </source>
</evidence>
<dbReference type="InterPro" id="IPR035965">
    <property type="entry name" value="PAS-like_dom_sf"/>
</dbReference>
<keyword evidence="5 13" id="KW-0808">Transferase</keyword>
<evidence type="ECO:0000256" key="6">
    <source>
        <dbReference type="ARBA" id="ARBA00022692"/>
    </source>
</evidence>
<evidence type="ECO:0000256" key="2">
    <source>
        <dbReference type="ARBA" id="ARBA00004651"/>
    </source>
</evidence>
<keyword evidence="9 13" id="KW-0067">ATP-binding</keyword>
<dbReference type="SUPFAM" id="SSF55874">
    <property type="entry name" value="ATPase domain of HSP90 chaperone/DNA topoisomerase II/histidine kinase"/>
    <property type="match status" value="1"/>
</dbReference>
<reference evidence="18 19" key="1">
    <citation type="submission" date="2020-08" db="EMBL/GenBank/DDBJ databases">
        <title>Genomic Encyclopedia of Type Strains, Phase IV (KMG-IV): sequencing the most valuable type-strain genomes for metagenomic binning, comparative biology and taxonomic classification.</title>
        <authorList>
            <person name="Goeker M."/>
        </authorList>
    </citation>
    <scope>NUCLEOTIDE SEQUENCE [LARGE SCALE GENOMIC DNA]</scope>
    <source>
        <strain evidence="18 19">DSM 22198</strain>
    </source>
</reference>
<evidence type="ECO:0000256" key="11">
    <source>
        <dbReference type="ARBA" id="ARBA00023012"/>
    </source>
</evidence>
<dbReference type="SMART" id="SM00304">
    <property type="entry name" value="HAMP"/>
    <property type="match status" value="1"/>
</dbReference>
<dbReference type="PIRSF" id="PIRSF037532">
    <property type="entry name" value="STHK_NtrY"/>
    <property type="match status" value="1"/>
</dbReference>
<evidence type="ECO:0000256" key="10">
    <source>
        <dbReference type="ARBA" id="ARBA00022989"/>
    </source>
</evidence>
<feature type="region of interest" description="Disordered" evidence="14">
    <location>
        <begin position="763"/>
        <end position="782"/>
    </location>
</feature>
<feature type="compositionally biased region" description="Low complexity" evidence="14">
    <location>
        <begin position="763"/>
        <end position="774"/>
    </location>
</feature>
<dbReference type="AlphaFoldDB" id="A0A7X0ECV9"/>
<keyword evidence="13" id="KW-0535">Nitrogen fixation</keyword>
<keyword evidence="4" id="KW-0597">Phosphoprotein</keyword>
<evidence type="ECO:0000256" key="5">
    <source>
        <dbReference type="ARBA" id="ARBA00022679"/>
    </source>
</evidence>
<dbReference type="Pfam" id="PF00989">
    <property type="entry name" value="PAS"/>
    <property type="match status" value="1"/>
</dbReference>
<dbReference type="GO" id="GO:0009399">
    <property type="term" value="P:nitrogen fixation"/>
    <property type="evidence" value="ECO:0007669"/>
    <property type="project" value="UniProtKB-UniRule"/>
</dbReference>
<accession>A0A7X0ECV9</accession>
<dbReference type="InterPro" id="IPR036890">
    <property type="entry name" value="HATPase_C_sf"/>
</dbReference>
<dbReference type="CDD" id="cd00082">
    <property type="entry name" value="HisKA"/>
    <property type="match status" value="1"/>
</dbReference>
<dbReference type="EMBL" id="JACIIZ010000002">
    <property type="protein sequence ID" value="MBB6250381.1"/>
    <property type="molecule type" value="Genomic_DNA"/>
</dbReference>
<keyword evidence="8 13" id="KW-0418">Kinase</keyword>
<dbReference type="CDD" id="cd06225">
    <property type="entry name" value="HAMP"/>
    <property type="match status" value="1"/>
</dbReference>
<evidence type="ECO:0000256" key="4">
    <source>
        <dbReference type="ARBA" id="ARBA00022553"/>
    </source>
</evidence>
<dbReference type="Pfam" id="PF00672">
    <property type="entry name" value="HAMP"/>
    <property type="match status" value="1"/>
</dbReference>
<keyword evidence="11 13" id="KW-0902">Two-component regulatory system</keyword>
<keyword evidence="12 13" id="KW-0472">Membrane</keyword>
<evidence type="ECO:0000259" key="16">
    <source>
        <dbReference type="PROSITE" id="PS50109"/>
    </source>
</evidence>
<sequence length="782" mass="85477">MTAAPPLLVAPPPAPQAPPQGPKGDSWWRRLSVWATRLGLGNKLAVALAIAAVLSGFATYAALTQQPPFGNNANTVSLLLTLDGALLLLLLALMARRIVGLWIERRRGLAGSRLHVRLVAVFSLLAVMPAIVMAAFSAFFFYLGVQSWFSERVRTAVNESLVVARAYLDEHKIAIRNDASWVANDLLDHRMGPLITLDPLYLYSFLRNESFQRSFTEAVIFDGQGRQYGSYTLGSVFQPEAMPKERMEQARKGEVAVEFNEQDKRITALIRLDPDFDIFLLLGRPVEAAVMEHMTAAQTAVAEYTELEGQRFGLQTKMTLIFIIVSLLLLLVAIWAGLNFANSLITPISALIIAAERIRTGDLTARVPEILPGPEDELTSLSRAFNRMTSQLSSQRSDLVEANRQLDLRRRFTEAVLAGVSAGVIGLDEQGFINLPNQSAALLLNIPDLHEMVGRDILVVVPELEDLMSAIRRRPSRLVEAQVQIRRGNTQRTLLVRVAADTSGAGIRGFVITFDDVSELLSAQRKAAWADVARRIAHEIKNPLTPIQLSAERLRRKYLKEIHSDPETFKAMTDTIVRHVDDIGRMVDEFSAFARMPTPVMKPQNIQELCRQAVFLQATAQTGIKFESLLPPERIEVECDGRQISQALTNLLKNAVEAIEGRIEEDGAGGVEPPPGHITVQVEGADDHIVLTITDNGKGLPHEGRDRLTEPYVTTRAKGTGLGLAIVKKILEDHGGTLGLDDNPSGGARVTLVLPLIQAAAPQDADTAATPAPAGTSASKGV</sequence>
<dbReference type="GO" id="GO:0005524">
    <property type="term" value="F:ATP binding"/>
    <property type="evidence" value="ECO:0007669"/>
    <property type="project" value="UniProtKB-UniRule"/>
</dbReference>
<evidence type="ECO:0000256" key="14">
    <source>
        <dbReference type="SAM" id="MobiDB-lite"/>
    </source>
</evidence>
<comment type="catalytic activity">
    <reaction evidence="1 13">
        <text>ATP + protein L-histidine = ADP + protein N-phospho-L-histidine.</text>
        <dbReference type="EC" id="2.7.13.3"/>
    </reaction>
</comment>
<evidence type="ECO:0000256" key="12">
    <source>
        <dbReference type="ARBA" id="ARBA00023136"/>
    </source>
</evidence>
<dbReference type="SMART" id="SM00388">
    <property type="entry name" value="HisKA"/>
    <property type="match status" value="1"/>
</dbReference>
<dbReference type="SUPFAM" id="SSF47384">
    <property type="entry name" value="Homodimeric domain of signal transducing histidine kinase"/>
    <property type="match status" value="1"/>
</dbReference>
<dbReference type="EC" id="2.7.13.3" evidence="13"/>
<dbReference type="Gene3D" id="3.30.450.20">
    <property type="entry name" value="PAS domain"/>
    <property type="match status" value="1"/>
</dbReference>
<comment type="caution">
    <text evidence="18">The sequence shown here is derived from an EMBL/GenBank/DDBJ whole genome shotgun (WGS) entry which is preliminary data.</text>
</comment>
<dbReference type="InterPro" id="IPR003594">
    <property type="entry name" value="HATPase_dom"/>
</dbReference>
<dbReference type="PANTHER" id="PTHR43065">
    <property type="entry name" value="SENSOR HISTIDINE KINASE"/>
    <property type="match status" value="1"/>
</dbReference>
<evidence type="ECO:0000256" key="1">
    <source>
        <dbReference type="ARBA" id="ARBA00000085"/>
    </source>
</evidence>
<feature type="transmembrane region" description="Helical" evidence="15">
    <location>
        <begin position="320"/>
        <end position="338"/>
    </location>
</feature>
<dbReference type="SMART" id="SM00387">
    <property type="entry name" value="HATPase_c"/>
    <property type="match status" value="1"/>
</dbReference>
<protein>
    <recommendedName>
        <fullName evidence="13">Nitrogen regulation protein</fullName>
        <ecNumber evidence="13">2.7.13.3</ecNumber>
    </recommendedName>
</protein>
<dbReference type="Proteomes" id="UP000539175">
    <property type="component" value="Unassembled WGS sequence"/>
</dbReference>
<evidence type="ECO:0000256" key="15">
    <source>
        <dbReference type="SAM" id="Phobius"/>
    </source>
</evidence>
<dbReference type="PRINTS" id="PR00344">
    <property type="entry name" value="BCTRLSENSOR"/>
</dbReference>
<dbReference type="SUPFAM" id="SSF55785">
    <property type="entry name" value="PYP-like sensor domain (PAS domain)"/>
    <property type="match status" value="1"/>
</dbReference>
<dbReference type="GO" id="GO:0000155">
    <property type="term" value="F:phosphorelay sensor kinase activity"/>
    <property type="evidence" value="ECO:0007669"/>
    <property type="project" value="InterPro"/>
</dbReference>
<keyword evidence="3 13" id="KW-1003">Cell membrane</keyword>
<keyword evidence="10 15" id="KW-1133">Transmembrane helix</keyword>
<dbReference type="Gene3D" id="3.30.565.10">
    <property type="entry name" value="Histidine kinase-like ATPase, C-terminal domain"/>
    <property type="match status" value="1"/>
</dbReference>
<dbReference type="RefSeq" id="WP_184797873.1">
    <property type="nucleotide sequence ID" value="NZ_JACIIZ010000002.1"/>
</dbReference>
<organism evidence="18 19">
    <name type="scientific">Nitrospirillum iridis</name>
    <dbReference type="NCBI Taxonomy" id="765888"/>
    <lineage>
        <taxon>Bacteria</taxon>
        <taxon>Pseudomonadati</taxon>
        <taxon>Pseudomonadota</taxon>
        <taxon>Alphaproteobacteria</taxon>
        <taxon>Rhodospirillales</taxon>
        <taxon>Azospirillaceae</taxon>
        <taxon>Nitrospirillum</taxon>
    </lineage>
</organism>
<dbReference type="Gene3D" id="1.10.287.130">
    <property type="match status" value="1"/>
</dbReference>
<dbReference type="InterPro" id="IPR004358">
    <property type="entry name" value="Sig_transdc_His_kin-like_C"/>
</dbReference>
<dbReference type="InterPro" id="IPR036097">
    <property type="entry name" value="HisK_dim/P_sf"/>
</dbReference>
<dbReference type="CDD" id="cd00130">
    <property type="entry name" value="PAS"/>
    <property type="match status" value="1"/>
</dbReference>
<feature type="transmembrane region" description="Helical" evidence="15">
    <location>
        <begin position="44"/>
        <end position="63"/>
    </location>
</feature>
<proteinExistence type="predicted"/>
<evidence type="ECO:0000256" key="7">
    <source>
        <dbReference type="ARBA" id="ARBA00022741"/>
    </source>
</evidence>
<evidence type="ECO:0000259" key="17">
    <source>
        <dbReference type="PROSITE" id="PS50885"/>
    </source>
</evidence>